<evidence type="ECO:0000313" key="3">
    <source>
        <dbReference type="EMBL" id="MFC1848882.1"/>
    </source>
</evidence>
<dbReference type="InterPro" id="IPR000917">
    <property type="entry name" value="Sulfatase_N"/>
</dbReference>
<keyword evidence="1" id="KW-1133">Transmembrane helix</keyword>
<evidence type="ECO:0000313" key="4">
    <source>
        <dbReference type="Proteomes" id="UP001594351"/>
    </source>
</evidence>
<proteinExistence type="predicted"/>
<dbReference type="SUPFAM" id="SSF53649">
    <property type="entry name" value="Alkaline phosphatase-like"/>
    <property type="match status" value="1"/>
</dbReference>
<organism evidence="3 4">
    <name type="scientific">candidate division CSSED10-310 bacterium</name>
    <dbReference type="NCBI Taxonomy" id="2855610"/>
    <lineage>
        <taxon>Bacteria</taxon>
        <taxon>Bacteria division CSSED10-310</taxon>
    </lineage>
</organism>
<feature type="transmembrane region" description="Helical" evidence="1">
    <location>
        <begin position="147"/>
        <end position="166"/>
    </location>
</feature>
<dbReference type="EMBL" id="JBHPBY010000010">
    <property type="protein sequence ID" value="MFC1848882.1"/>
    <property type="molecule type" value="Genomic_DNA"/>
</dbReference>
<evidence type="ECO:0000256" key="1">
    <source>
        <dbReference type="SAM" id="Phobius"/>
    </source>
</evidence>
<comment type="caution">
    <text evidence="3">The sequence shown here is derived from an EMBL/GenBank/DDBJ whole genome shotgun (WGS) entry which is preliminary data.</text>
</comment>
<name>A0ABV6YRP7_UNCC1</name>
<keyword evidence="4" id="KW-1185">Reference proteome</keyword>
<keyword evidence="1" id="KW-0812">Transmembrane</keyword>
<feature type="transmembrane region" description="Helical" evidence="1">
    <location>
        <begin position="50"/>
        <end position="71"/>
    </location>
</feature>
<dbReference type="PANTHER" id="PTHR43751">
    <property type="entry name" value="SULFATASE"/>
    <property type="match status" value="1"/>
</dbReference>
<dbReference type="InterPro" id="IPR017850">
    <property type="entry name" value="Alkaline_phosphatase_core_sf"/>
</dbReference>
<keyword evidence="1" id="KW-0472">Membrane</keyword>
<gene>
    <name evidence="3" type="ORF">ACFL27_01625</name>
</gene>
<dbReference type="Proteomes" id="UP001594351">
    <property type="component" value="Unassembled WGS sequence"/>
</dbReference>
<sequence>MKSRLPREDKFSMFTLVVVVFFFSSTLWIFGPAYIYFTNFLEFNYTFSQLAPYVLFITVVSAILLISLLYLFRKKSFKRSISLLFMLSVLLWIQGNYLVWDYGLLDGREIHWHEKVGLGIIDSGIWIILIIATQVKPGFFYKISRESSLALIVIQFIAVSMTAIQAPEVPSFKYLRIDDSTKFSFSSQKNAIILVLDTFQSDLFQEIITEDEKYKKIFCDFIYFRNALCSFPKTYGSVPAFLTAHVYDNSIPMQEFLQKAYLSNSSLPRILKEEGYRVELYPSPNAEKIIYFSELLASNIKRRTSFRMMWEKLGFLLDISLFRQMPHFLKASIYNNQAWLLKRLLSAPLLSDKKAGTAPGSERFSKKALQAADILFIKQMLEETTVDTDSPVFKFYHLQGPHRPLNLDENLEYRLMPYNQRSSFKTHGKACLQITRLFLEKLKRIEQYDNSLIIVMADHGCADYPYGVEIRGTGLEEKQLSRVKIPSHIKAAGLPLLLVKPTKARASELKITDAPVSLKDIPATVVKSLGLTRPMLGQSMLDFRQSDFQERRFYYYNWSGDFDYFYHMREYIIRGHAWLDSSWHELGMKRPATAKTPYQFGTVVEFKIGGNAKLYQGIGWHGPQKSGFTWTREKTAELFFTLEPSKVDLILKIVLKPYLVRKKLAAQEIIIYVNGHKLKRLAITKPRVAEYQLVIPQQLLAGPELQIVFDIPTATAPVDVRKSTDVRTLGIAVKSLVLEKNE</sequence>
<reference evidence="3 4" key="1">
    <citation type="submission" date="2024-09" db="EMBL/GenBank/DDBJ databases">
        <title>Laminarin stimulates single cell rates of sulfate reduction while oxygen inhibits transcriptomic activity in coastal marine sediment.</title>
        <authorList>
            <person name="Lindsay M."/>
            <person name="Orcutt B."/>
            <person name="Emerson D."/>
            <person name="Stepanauskas R."/>
            <person name="D'Angelo T."/>
        </authorList>
    </citation>
    <scope>NUCLEOTIDE SEQUENCE [LARGE SCALE GENOMIC DNA]</scope>
    <source>
        <strain evidence="3">SAG AM-311-K15</strain>
    </source>
</reference>
<dbReference type="Gene3D" id="3.40.720.10">
    <property type="entry name" value="Alkaline Phosphatase, subunit A"/>
    <property type="match status" value="1"/>
</dbReference>
<feature type="transmembrane region" description="Helical" evidence="1">
    <location>
        <begin position="83"/>
        <end position="100"/>
    </location>
</feature>
<evidence type="ECO:0000259" key="2">
    <source>
        <dbReference type="Pfam" id="PF00884"/>
    </source>
</evidence>
<dbReference type="PANTHER" id="PTHR43751:SF3">
    <property type="entry name" value="SULFATASE N-TERMINAL DOMAIN-CONTAINING PROTEIN"/>
    <property type="match status" value="1"/>
</dbReference>
<protein>
    <submittedName>
        <fullName evidence="3">Sulfatase-like hydrolase/transferase</fullName>
    </submittedName>
</protein>
<feature type="transmembrane region" description="Helical" evidence="1">
    <location>
        <begin position="116"/>
        <end position="135"/>
    </location>
</feature>
<accession>A0ABV6YRP7</accession>
<dbReference type="Pfam" id="PF00884">
    <property type="entry name" value="Sulfatase"/>
    <property type="match status" value="1"/>
</dbReference>
<feature type="domain" description="Sulfatase N-terminal" evidence="2">
    <location>
        <begin position="189"/>
        <end position="530"/>
    </location>
</feature>
<feature type="transmembrane region" description="Helical" evidence="1">
    <location>
        <begin position="12"/>
        <end position="30"/>
    </location>
</feature>
<dbReference type="InterPro" id="IPR052701">
    <property type="entry name" value="GAG_Ulvan_Degrading_Sulfatases"/>
</dbReference>